<feature type="transmembrane region" description="Helical" evidence="7">
    <location>
        <begin position="762"/>
        <end position="784"/>
    </location>
</feature>
<organism evidence="10 11">
    <name type="scientific">Alkalibaculum sporogenes</name>
    <dbReference type="NCBI Taxonomy" id="2655001"/>
    <lineage>
        <taxon>Bacteria</taxon>
        <taxon>Bacillati</taxon>
        <taxon>Bacillota</taxon>
        <taxon>Clostridia</taxon>
        <taxon>Eubacteriales</taxon>
        <taxon>Eubacteriaceae</taxon>
        <taxon>Alkalibaculum</taxon>
    </lineage>
</organism>
<gene>
    <name evidence="10" type="ORF">GC105_00250</name>
</gene>
<dbReference type="InterPro" id="IPR025857">
    <property type="entry name" value="MacB_PCD"/>
</dbReference>
<feature type="transmembrane region" description="Helical" evidence="7">
    <location>
        <begin position="396"/>
        <end position="417"/>
    </location>
</feature>
<evidence type="ECO:0000313" key="10">
    <source>
        <dbReference type="EMBL" id="MPW24228.1"/>
    </source>
</evidence>
<feature type="domain" description="ABC3 transporter permease C-terminal" evidence="8">
    <location>
        <begin position="719"/>
        <end position="836"/>
    </location>
</feature>
<keyword evidence="6 7" id="KW-0472">Membrane</keyword>
<accession>A0A6A7K4B3</accession>
<reference evidence="10 11" key="1">
    <citation type="submission" date="2019-10" db="EMBL/GenBank/DDBJ databases">
        <title>Alkalibaculum tamaniensis sp.nov., a new alkaliphilic acetogen, isolated on methoxylated aromatics from a mud volcano.</title>
        <authorList>
            <person name="Khomyakova M.A."/>
            <person name="Merkel A.Y."/>
            <person name="Bonch-Osmolovskaya E.A."/>
            <person name="Slobodkin A.I."/>
        </authorList>
    </citation>
    <scope>NUCLEOTIDE SEQUENCE [LARGE SCALE GENOMIC DNA]</scope>
    <source>
        <strain evidence="10 11">M08DMB</strain>
    </source>
</reference>
<protein>
    <submittedName>
        <fullName evidence="10">FtsX-like permease family protein</fullName>
    </submittedName>
</protein>
<dbReference type="Pfam" id="PF12704">
    <property type="entry name" value="MacB_PCD"/>
    <property type="match status" value="2"/>
</dbReference>
<evidence type="ECO:0000256" key="6">
    <source>
        <dbReference type="ARBA" id="ARBA00023136"/>
    </source>
</evidence>
<feature type="transmembrane region" description="Helical" evidence="7">
    <location>
        <begin position="429"/>
        <end position="453"/>
    </location>
</feature>
<feature type="transmembrane region" description="Helical" evidence="7">
    <location>
        <begin position="719"/>
        <end position="741"/>
    </location>
</feature>
<feature type="transmembrane region" description="Helical" evidence="7">
    <location>
        <begin position="311"/>
        <end position="334"/>
    </location>
</feature>
<dbReference type="PANTHER" id="PTHR30489">
    <property type="entry name" value="LIPOPROTEIN-RELEASING SYSTEM TRANSMEMBRANE PROTEIN LOLE"/>
    <property type="match status" value="1"/>
</dbReference>
<proteinExistence type="inferred from homology"/>
<evidence type="ECO:0000256" key="3">
    <source>
        <dbReference type="ARBA" id="ARBA00022475"/>
    </source>
</evidence>
<feature type="domain" description="MacB-like periplasmic core" evidence="9">
    <location>
        <begin position="480"/>
        <end position="659"/>
    </location>
</feature>
<evidence type="ECO:0000256" key="5">
    <source>
        <dbReference type="ARBA" id="ARBA00022989"/>
    </source>
</evidence>
<feature type="transmembrane region" description="Helical" evidence="7">
    <location>
        <begin position="474"/>
        <end position="493"/>
    </location>
</feature>
<keyword evidence="5 7" id="KW-1133">Transmembrane helix</keyword>
<evidence type="ECO:0000313" key="11">
    <source>
        <dbReference type="Proteomes" id="UP000440004"/>
    </source>
</evidence>
<comment type="subcellular location">
    <subcellularLocation>
        <location evidence="1">Cell membrane</location>
        <topology evidence="1">Multi-pass membrane protein</topology>
    </subcellularLocation>
</comment>
<dbReference type="InterPro" id="IPR051447">
    <property type="entry name" value="Lipoprotein-release_system"/>
</dbReference>
<comment type="caution">
    <text evidence="10">The sequence shown here is derived from an EMBL/GenBank/DDBJ whole genome shotgun (WGS) entry which is preliminary data.</text>
</comment>
<keyword evidence="4 7" id="KW-0812">Transmembrane</keyword>
<dbReference type="InterPro" id="IPR003838">
    <property type="entry name" value="ABC3_permease_C"/>
</dbReference>
<dbReference type="EMBL" id="WHNX01000001">
    <property type="protein sequence ID" value="MPW24228.1"/>
    <property type="molecule type" value="Genomic_DNA"/>
</dbReference>
<name>A0A6A7K4B3_9FIRM</name>
<evidence type="ECO:0000256" key="2">
    <source>
        <dbReference type="ARBA" id="ARBA00005236"/>
    </source>
</evidence>
<evidence type="ECO:0000259" key="9">
    <source>
        <dbReference type="Pfam" id="PF12704"/>
    </source>
</evidence>
<feature type="domain" description="ABC3 transporter permease C-terminal" evidence="8">
    <location>
        <begin position="261"/>
        <end position="380"/>
    </location>
</feature>
<keyword evidence="3" id="KW-1003">Cell membrane</keyword>
<keyword evidence="11" id="KW-1185">Reference proteome</keyword>
<evidence type="ECO:0000259" key="8">
    <source>
        <dbReference type="Pfam" id="PF02687"/>
    </source>
</evidence>
<dbReference type="PANTHER" id="PTHR30489:SF0">
    <property type="entry name" value="LIPOPROTEIN-RELEASING SYSTEM TRANSMEMBRANE PROTEIN LOLE"/>
    <property type="match status" value="1"/>
</dbReference>
<comment type="similarity">
    <text evidence="2">Belongs to the ABC-4 integral membrane protein family. LolC/E subfamily.</text>
</comment>
<evidence type="ECO:0000256" key="4">
    <source>
        <dbReference type="ARBA" id="ARBA00022692"/>
    </source>
</evidence>
<feature type="transmembrane region" description="Helical" evidence="7">
    <location>
        <begin position="32"/>
        <end position="53"/>
    </location>
</feature>
<feature type="transmembrane region" description="Helical" evidence="7">
    <location>
        <begin position="354"/>
        <end position="375"/>
    </location>
</feature>
<dbReference type="GO" id="GO:0098797">
    <property type="term" value="C:plasma membrane protein complex"/>
    <property type="evidence" value="ECO:0007669"/>
    <property type="project" value="TreeGrafter"/>
</dbReference>
<feature type="transmembrane region" description="Helical" evidence="7">
    <location>
        <begin position="258"/>
        <end position="278"/>
    </location>
</feature>
<feature type="domain" description="MacB-like periplasmic core" evidence="9">
    <location>
        <begin position="34"/>
        <end position="216"/>
    </location>
</feature>
<evidence type="ECO:0000256" key="7">
    <source>
        <dbReference type="SAM" id="Phobius"/>
    </source>
</evidence>
<feature type="transmembrane region" description="Helical" evidence="7">
    <location>
        <begin position="810"/>
        <end position="830"/>
    </location>
</feature>
<dbReference type="GO" id="GO:0044874">
    <property type="term" value="P:lipoprotein localization to outer membrane"/>
    <property type="evidence" value="ECO:0007669"/>
    <property type="project" value="TreeGrafter"/>
</dbReference>
<dbReference type="Pfam" id="PF02687">
    <property type="entry name" value="FtsX"/>
    <property type="match status" value="2"/>
</dbReference>
<dbReference type="Proteomes" id="UP000440004">
    <property type="component" value="Unassembled WGS sequence"/>
</dbReference>
<sequence>MNTIIMVERGGNGLKIFFTYIAKSMLEKKARFCLLILAIAMSTGLLVTVSGTVDIAIGSFEKPITESFEGKEISISSTKDEPFFTTEDINKEGLKSITGEIVLAATTSGEEINNVTIRGKEDKNISKDQLIEGSIADFSGNKCIISKRTSEEKNIKINDEIEVFIAGESKNFTITAISANEKTFYNDSKTSYQIIVPYEYISNEFQVEEKFNYVTANKALEDSKESIKLFNDINTEFEAKELFDVESIEAEMTSFTSMLYAMLAIVLFMSAIIIYGSFKLTITERLSVIGTFLSQGASQWAVERILVLESIGYGIIGAIVGNALGYGGLFLINYFLSPLKEYGIIEHFSVEPIYFVYGTIFAIVFSCISALVPIIKIRKLVVKDVILNDVNISMGIGWIKCIIGTSILAATVFVNSLDAPWVNSFSSVFILVSIIGLVLMYPKVIDLVTNVLFKVCRGRSKVLLFAMNNVRTSKVLMGNITLIVISMLSIFMITSMGTSMKDLVVGAYQEMDFDVSVTEFQGVLGLEGESVTDRLMSKIKENENVDIESIQITKGAFGTANKDIMVSLEGIDSEKYQKYNGYLDLDSDQYSEMYKKFDQSTDSQIIITDKLKRALEVEVGDKITIEVNDRKRGLEIIGVIDGKVYNNGRFVLMKNDAMEKEFDIVEAERISFKTTKSPDFVKEQLKTVVKDFGATAITRDEFQEKNVEQNQMIVDVLSIFSYLAIFIAALGVLNNIIIGFLQRKRELAVLSSVGMSSGARNTMLLMESVLSVIWSVVIAIPYSYLGLSLLTKTMTAIEMPMSIVLDIRAVPIYAVASLVLILVASLPILLKSNKLSIINELKVD</sequence>
<dbReference type="AlphaFoldDB" id="A0A6A7K4B3"/>
<evidence type="ECO:0000256" key="1">
    <source>
        <dbReference type="ARBA" id="ARBA00004651"/>
    </source>
</evidence>